<evidence type="ECO:0000259" key="3">
    <source>
        <dbReference type="Pfam" id="PF06744"/>
    </source>
</evidence>
<accession>A0ABX2ILI8</accession>
<feature type="transmembrane region" description="Helical" evidence="2">
    <location>
        <begin position="439"/>
        <end position="465"/>
    </location>
</feature>
<keyword evidence="2" id="KW-0812">Transmembrane</keyword>
<protein>
    <submittedName>
        <fullName evidence="6">Type VI secretion system membrane subunit TssM</fullName>
    </submittedName>
</protein>
<feature type="domain" description="Type VI secretion system IcmF C-terminal" evidence="3">
    <location>
        <begin position="1050"/>
        <end position="1134"/>
    </location>
</feature>
<dbReference type="InterPro" id="IPR017731">
    <property type="entry name" value="TssM1-like"/>
</dbReference>
<dbReference type="Gene3D" id="3.40.50.300">
    <property type="entry name" value="P-loop containing nucleotide triphosphate hydrolases"/>
    <property type="match status" value="1"/>
</dbReference>
<organism evidence="6 7">
    <name type="scientific">Parasulfitobacter algicola</name>
    <dbReference type="NCBI Taxonomy" id="2614809"/>
    <lineage>
        <taxon>Bacteria</taxon>
        <taxon>Pseudomonadati</taxon>
        <taxon>Pseudomonadota</taxon>
        <taxon>Alphaproteobacteria</taxon>
        <taxon>Rhodobacterales</taxon>
        <taxon>Roseobacteraceae</taxon>
        <taxon>Parasulfitobacter</taxon>
    </lineage>
</organism>
<dbReference type="InterPro" id="IPR053156">
    <property type="entry name" value="T6SS_TssM-like"/>
</dbReference>
<dbReference type="InterPro" id="IPR025743">
    <property type="entry name" value="TssM1_N"/>
</dbReference>
<keyword evidence="1" id="KW-0175">Coiled coil</keyword>
<proteinExistence type="predicted"/>
<feature type="coiled-coil region" evidence="1">
    <location>
        <begin position="101"/>
        <end position="128"/>
    </location>
</feature>
<dbReference type="Proteomes" id="UP000777935">
    <property type="component" value="Unassembled WGS sequence"/>
</dbReference>
<dbReference type="Pfam" id="PF14331">
    <property type="entry name" value="IcmF-related_N"/>
    <property type="match status" value="1"/>
</dbReference>
<dbReference type="Pfam" id="PF06761">
    <property type="entry name" value="IcmF-related"/>
    <property type="match status" value="1"/>
</dbReference>
<dbReference type="PANTHER" id="PTHR36153:SF1">
    <property type="entry name" value="TYPE VI SECRETION SYSTEM COMPONENT TSSM1"/>
    <property type="match status" value="1"/>
</dbReference>
<reference evidence="6 7" key="1">
    <citation type="submission" date="2020-06" db="EMBL/GenBank/DDBJ databases">
        <title>Sulfitobacter algicola sp. nov., isolated from green algae.</title>
        <authorList>
            <person name="Wang C."/>
        </authorList>
    </citation>
    <scope>NUCLEOTIDE SEQUENCE [LARGE SCALE GENOMIC DNA]</scope>
    <source>
        <strain evidence="6 7">1151</strain>
    </source>
</reference>
<dbReference type="Pfam" id="PF06744">
    <property type="entry name" value="IcmF_C"/>
    <property type="match status" value="1"/>
</dbReference>
<dbReference type="InterPro" id="IPR010623">
    <property type="entry name" value="IcmF_C"/>
</dbReference>
<dbReference type="InterPro" id="IPR009612">
    <property type="entry name" value="IcmF-rel"/>
</dbReference>
<dbReference type="InterPro" id="IPR027417">
    <property type="entry name" value="P-loop_NTPase"/>
</dbReference>
<evidence type="ECO:0000313" key="7">
    <source>
        <dbReference type="Proteomes" id="UP000777935"/>
    </source>
</evidence>
<dbReference type="PANTHER" id="PTHR36153">
    <property type="entry name" value="INNER MEMBRANE PROTEIN-RELATED"/>
    <property type="match status" value="1"/>
</dbReference>
<keyword evidence="2" id="KW-0472">Membrane</keyword>
<feature type="transmembrane region" description="Helical" evidence="2">
    <location>
        <begin position="61"/>
        <end position="79"/>
    </location>
</feature>
<dbReference type="SUPFAM" id="SSF52540">
    <property type="entry name" value="P-loop containing nucleoside triphosphate hydrolases"/>
    <property type="match status" value="1"/>
</dbReference>
<feature type="transmembrane region" description="Helical" evidence="2">
    <location>
        <begin position="21"/>
        <end position="41"/>
    </location>
</feature>
<evidence type="ECO:0000313" key="6">
    <source>
        <dbReference type="EMBL" id="NSX53727.1"/>
    </source>
</evidence>
<gene>
    <name evidence="6" type="primary">tssM</name>
    <name evidence="6" type="ORF">HRQ87_02835</name>
</gene>
<keyword evidence="2" id="KW-1133">Transmembrane helix</keyword>
<dbReference type="NCBIfam" id="TIGR03348">
    <property type="entry name" value="VI_IcmF"/>
    <property type="match status" value="1"/>
</dbReference>
<keyword evidence="7" id="KW-1185">Reference proteome</keyword>
<evidence type="ECO:0000256" key="2">
    <source>
        <dbReference type="SAM" id="Phobius"/>
    </source>
</evidence>
<evidence type="ECO:0000259" key="4">
    <source>
        <dbReference type="Pfam" id="PF06761"/>
    </source>
</evidence>
<feature type="domain" description="Type VI secretion system component TssM1 N-terminal" evidence="5">
    <location>
        <begin position="205"/>
        <end position="446"/>
    </location>
</feature>
<evidence type="ECO:0000256" key="1">
    <source>
        <dbReference type="SAM" id="Coils"/>
    </source>
</evidence>
<dbReference type="EMBL" id="JABUFE010000001">
    <property type="protein sequence ID" value="NSX53727.1"/>
    <property type="molecule type" value="Genomic_DNA"/>
</dbReference>
<comment type="caution">
    <text evidence="6">The sequence shown here is derived from an EMBL/GenBank/DDBJ whole genome shotgun (WGS) entry which is preliminary data.</text>
</comment>
<evidence type="ECO:0000259" key="5">
    <source>
        <dbReference type="Pfam" id="PF14331"/>
    </source>
</evidence>
<feature type="domain" description="IcmF-related" evidence="4">
    <location>
        <begin position="505"/>
        <end position="808"/>
    </location>
</feature>
<sequence>MNPLSVYSSIRSYVESYAGVLGRRFISIIWVIAICAIVWLYGPSLELGGGRPLAPVSRRLIIIGVVFGLWILWMVMGWLKARKAEKAMIDDIAESPEDREAAETKEEIEELRNRLKDAMKLMRKVVGKRMGYAYSFPWYLMIGAPGAGKTTLLVNSGLKFPLGDAMGAEPLQGVGGTRNCNWWFTDRAILIDTAGRYTTQETAAARDKAGWLGFLNMLKRHRPGQPINGVVITISLTDLLTQNPDERLRDIRSIRQRLSELDETLKARIPIYIVLTKTDQLNGFKQFFDGLGKEAREQVWGMTFDIKESASSDNLAEHFSGEFHALQDRLNGLLLERLQQEPDISRRGQIFRFPAQISQLHDSLVEIVEELTSGTDFINRPLMRGVYFASATQEDPARAKPLSQTMNRSYFVSKLFSNVILGEAALVSRDDRLSRRRKILRGAGIGVMATSVVVLLVSWLTGFFFNRDAIATADQNLASYSSAFQLNDIPVRNVTDSDFLRILGPLDTLAKAPEGFELDEGGSIVDRVASLAPGLNKERKIRSGHVSAYDRALSSLLLTRYMVHLQKDLRDEDLPTAQRFDALKYYLGLAGEGPIDRDAILAHARATFESLYPGSGRRTTRENLMTHMAAMLDSKTLPPIETDAYLVAQNREMIAEYSPSQRAFDLLVNLPVAQAIPDWRPQSELGPISARVFARSSGLGLDQGIDGIYTRLGYQSAILPNIISMSEIASNEYWVRGLPRSESRSPSDIGVDVAEIYYTEFQQVWRDFLNDFTTRDVTGLADAADLTFLLSGDARPIDRFAEEVAKATYLTGIGDGLGFDLPEDAPNPIDGIAPNLPFDPLAAPDPYRSLRAALAPTSGDDPSNKLAPLQPAFQDVYDNVNRALSPVQAISDSDQLATSLQELNLVGRGLPVPVDAIVIKVAGDIADLRLARVQQEVSAAWQAQGAEQCEITSTGKYPFVRNARDEITISDFSRIFGNDGLFDSFFDENLVEFVDQTTDPWTWKGGLGTSGETTDALIAFQNADKIRTAFFPANALQPRVVFGADLLFSSEEVNSVQFNIGGDKRIILREGSDIPQTPLLWPPEDGLRRSVLFRLPRSVNPDISTTGEWAPFRLFDRGDITETDRDNFTITFGSNVRMRITVTGVNNPVTLAALTEFTCPNTLLGN</sequence>
<name>A0ABX2ILI8_9RHOB</name>
<dbReference type="RefSeq" id="WP_174134984.1">
    <property type="nucleotide sequence ID" value="NZ_JABUFE010000001.1"/>
</dbReference>